<keyword evidence="1" id="KW-0732">Signal</keyword>
<dbReference type="EMBL" id="BLLK01000060">
    <property type="protein sequence ID" value="GFH57947.1"/>
    <property type="molecule type" value="Genomic_DNA"/>
</dbReference>
<name>A0AAD3HBR2_9STRA</name>
<keyword evidence="3" id="KW-1185">Reference proteome</keyword>
<evidence type="ECO:0000313" key="2">
    <source>
        <dbReference type="EMBL" id="GFH57947.1"/>
    </source>
</evidence>
<sequence length="75" mass="7863">MKIAIAALLIGSAAAFAPVAPAFRTTALSAVATGPNGKAAKSAEEDLELTREVIRSFMGDDEPEEEAKAEEKEEE</sequence>
<proteinExistence type="predicted"/>
<protein>
    <recommendedName>
        <fullName evidence="4">PS II complex 12 kDa extrinsic protein</fullName>
    </recommendedName>
</protein>
<reference evidence="2 3" key="1">
    <citation type="journal article" date="2021" name="Sci. Rep.">
        <title>The genome of the diatom Chaetoceros tenuissimus carries an ancient integrated fragment of an extant virus.</title>
        <authorList>
            <person name="Hongo Y."/>
            <person name="Kimura K."/>
            <person name="Takaki Y."/>
            <person name="Yoshida Y."/>
            <person name="Baba S."/>
            <person name="Kobayashi G."/>
            <person name="Nagasaki K."/>
            <person name="Hano T."/>
            <person name="Tomaru Y."/>
        </authorList>
    </citation>
    <scope>NUCLEOTIDE SEQUENCE [LARGE SCALE GENOMIC DNA]</scope>
    <source>
        <strain evidence="2 3">NIES-3715</strain>
    </source>
</reference>
<evidence type="ECO:0000256" key="1">
    <source>
        <dbReference type="SAM" id="SignalP"/>
    </source>
</evidence>
<comment type="caution">
    <text evidence="2">The sequence shown here is derived from an EMBL/GenBank/DDBJ whole genome shotgun (WGS) entry which is preliminary data.</text>
</comment>
<feature type="signal peptide" evidence="1">
    <location>
        <begin position="1"/>
        <end position="15"/>
    </location>
</feature>
<evidence type="ECO:0000313" key="3">
    <source>
        <dbReference type="Proteomes" id="UP001054902"/>
    </source>
</evidence>
<evidence type="ECO:0008006" key="4">
    <source>
        <dbReference type="Google" id="ProtNLM"/>
    </source>
</evidence>
<dbReference type="AlphaFoldDB" id="A0AAD3HBR2"/>
<gene>
    <name evidence="2" type="ORF">CTEN210_14423</name>
</gene>
<accession>A0AAD3HBR2</accession>
<dbReference type="Proteomes" id="UP001054902">
    <property type="component" value="Unassembled WGS sequence"/>
</dbReference>
<feature type="chain" id="PRO_5042037416" description="PS II complex 12 kDa extrinsic protein" evidence="1">
    <location>
        <begin position="16"/>
        <end position="75"/>
    </location>
</feature>
<organism evidence="2 3">
    <name type="scientific">Chaetoceros tenuissimus</name>
    <dbReference type="NCBI Taxonomy" id="426638"/>
    <lineage>
        <taxon>Eukaryota</taxon>
        <taxon>Sar</taxon>
        <taxon>Stramenopiles</taxon>
        <taxon>Ochrophyta</taxon>
        <taxon>Bacillariophyta</taxon>
        <taxon>Coscinodiscophyceae</taxon>
        <taxon>Chaetocerotophycidae</taxon>
        <taxon>Chaetocerotales</taxon>
        <taxon>Chaetocerotaceae</taxon>
        <taxon>Chaetoceros</taxon>
    </lineage>
</organism>